<organism evidence="3 4">
    <name type="scientific">Kineosporia babensis</name>
    <dbReference type="NCBI Taxonomy" id="499548"/>
    <lineage>
        <taxon>Bacteria</taxon>
        <taxon>Bacillati</taxon>
        <taxon>Actinomycetota</taxon>
        <taxon>Actinomycetes</taxon>
        <taxon>Kineosporiales</taxon>
        <taxon>Kineosporiaceae</taxon>
        <taxon>Kineosporia</taxon>
    </lineage>
</organism>
<dbReference type="Pfam" id="PF05901">
    <property type="entry name" value="Excalibur"/>
    <property type="match status" value="1"/>
</dbReference>
<feature type="signal peptide" evidence="1">
    <location>
        <begin position="1"/>
        <end position="27"/>
    </location>
</feature>
<evidence type="ECO:0000313" key="3">
    <source>
        <dbReference type="EMBL" id="MCD5311193.1"/>
    </source>
</evidence>
<accession>A0A9X1NDR9</accession>
<dbReference type="EMBL" id="JAJOMB010000004">
    <property type="protein sequence ID" value="MCD5311193.1"/>
    <property type="molecule type" value="Genomic_DNA"/>
</dbReference>
<dbReference type="InterPro" id="IPR008613">
    <property type="entry name" value="Excalibur_Ca-bd_domain"/>
</dbReference>
<proteinExistence type="predicted"/>
<feature type="domain" description="Excalibur calcium-binding" evidence="2">
    <location>
        <begin position="49"/>
        <end position="108"/>
    </location>
</feature>
<evidence type="ECO:0000313" key="4">
    <source>
        <dbReference type="Proteomes" id="UP001138997"/>
    </source>
</evidence>
<comment type="caution">
    <text evidence="3">The sequence shown here is derived from an EMBL/GenBank/DDBJ whole genome shotgun (WGS) entry which is preliminary data.</text>
</comment>
<feature type="chain" id="PRO_5040962467" evidence="1">
    <location>
        <begin position="28"/>
        <end position="110"/>
    </location>
</feature>
<evidence type="ECO:0000259" key="2">
    <source>
        <dbReference type="SMART" id="SM00894"/>
    </source>
</evidence>
<dbReference type="Proteomes" id="UP001138997">
    <property type="component" value="Unassembled WGS sequence"/>
</dbReference>
<keyword evidence="1" id="KW-0732">Signal</keyword>
<dbReference type="AlphaFoldDB" id="A0A9X1NDR9"/>
<reference evidence="3" key="1">
    <citation type="submission" date="2021-11" db="EMBL/GenBank/DDBJ databases">
        <title>Streptomyces corallinus and Kineosporia corallina sp. nov., two new coral-derived marine actinobacteria.</title>
        <authorList>
            <person name="Buangrab K."/>
            <person name="Sutthacheep M."/>
            <person name="Yeemin T."/>
            <person name="Harunari E."/>
            <person name="Igarashi Y."/>
            <person name="Sripreechasak P."/>
            <person name="Kanchanasin P."/>
            <person name="Tanasupawat S."/>
            <person name="Phongsopitanun W."/>
        </authorList>
    </citation>
    <scope>NUCLEOTIDE SEQUENCE</scope>
    <source>
        <strain evidence="3">JCM 31032</strain>
    </source>
</reference>
<evidence type="ECO:0000256" key="1">
    <source>
        <dbReference type="SAM" id="SignalP"/>
    </source>
</evidence>
<sequence length="110" mass="11672">MKRVVALTLTAAVCLVGPVAVSSSASAAPAAAQSTSSEYQVAAKKKVKKYKNCTALNKDFKHGIRKKGGKDKVRGKSDPVPAKLIPIRTKLYNANTKLDRDKDGVACEKA</sequence>
<gene>
    <name evidence="3" type="ORF">LR394_09810</name>
</gene>
<dbReference type="RefSeq" id="WP_231440371.1">
    <property type="nucleotide sequence ID" value="NZ_JAJOMB010000004.1"/>
</dbReference>
<dbReference type="SMART" id="SM00894">
    <property type="entry name" value="Excalibur"/>
    <property type="match status" value="1"/>
</dbReference>
<name>A0A9X1NDR9_9ACTN</name>
<protein>
    <submittedName>
        <fullName evidence="3">Excalibur calcium-binding domain-containing protein</fullName>
    </submittedName>
</protein>
<keyword evidence="4" id="KW-1185">Reference proteome</keyword>